<accession>A0A0E9TG01</accession>
<reference evidence="1" key="2">
    <citation type="journal article" date="2015" name="Fish Shellfish Immunol.">
        <title>Early steps in the European eel (Anguilla anguilla)-Vibrio vulnificus interaction in the gills: Role of the RtxA13 toxin.</title>
        <authorList>
            <person name="Callol A."/>
            <person name="Pajuelo D."/>
            <person name="Ebbesson L."/>
            <person name="Teles M."/>
            <person name="MacKenzie S."/>
            <person name="Amaro C."/>
        </authorList>
    </citation>
    <scope>NUCLEOTIDE SEQUENCE</scope>
</reference>
<sequence length="68" mass="7713">MCLPPHTSRAPSFTPVWQYSTSLSRCALWFCGPWSVDRSSGSSYLHLLHLLHHSLNELVHESVPPQRA</sequence>
<name>A0A0E9TG01_ANGAN</name>
<reference evidence="1" key="1">
    <citation type="submission" date="2014-11" db="EMBL/GenBank/DDBJ databases">
        <authorList>
            <person name="Amaro Gonzalez C."/>
        </authorList>
    </citation>
    <scope>NUCLEOTIDE SEQUENCE</scope>
</reference>
<proteinExistence type="predicted"/>
<dbReference type="EMBL" id="GBXM01056205">
    <property type="protein sequence ID" value="JAH52372.1"/>
    <property type="molecule type" value="Transcribed_RNA"/>
</dbReference>
<organism evidence="1">
    <name type="scientific">Anguilla anguilla</name>
    <name type="common">European freshwater eel</name>
    <name type="synonym">Muraena anguilla</name>
    <dbReference type="NCBI Taxonomy" id="7936"/>
    <lineage>
        <taxon>Eukaryota</taxon>
        <taxon>Metazoa</taxon>
        <taxon>Chordata</taxon>
        <taxon>Craniata</taxon>
        <taxon>Vertebrata</taxon>
        <taxon>Euteleostomi</taxon>
        <taxon>Actinopterygii</taxon>
        <taxon>Neopterygii</taxon>
        <taxon>Teleostei</taxon>
        <taxon>Anguilliformes</taxon>
        <taxon>Anguillidae</taxon>
        <taxon>Anguilla</taxon>
    </lineage>
</organism>
<protein>
    <submittedName>
        <fullName evidence="1">Uncharacterized protein</fullName>
    </submittedName>
</protein>
<evidence type="ECO:0000313" key="1">
    <source>
        <dbReference type="EMBL" id="JAH52372.1"/>
    </source>
</evidence>
<dbReference type="AlphaFoldDB" id="A0A0E9TG01"/>